<accession>A0A348G231</accession>
<dbReference type="Proteomes" id="UP000266934">
    <property type="component" value="Chromosome"/>
</dbReference>
<keyword evidence="1" id="KW-0808">Transferase</keyword>
<dbReference type="GO" id="GO:0032259">
    <property type="term" value="P:methylation"/>
    <property type="evidence" value="ECO:0007669"/>
    <property type="project" value="UniProtKB-KW"/>
</dbReference>
<dbReference type="EMBL" id="AP018907">
    <property type="protein sequence ID" value="BBF93614.1"/>
    <property type="molecule type" value="Genomic_DNA"/>
</dbReference>
<dbReference type="OrthoDB" id="9796760at2"/>
<gene>
    <name evidence="1" type="ORF">BLTE_22990</name>
</gene>
<keyword evidence="2" id="KW-1185">Reference proteome</keyword>
<dbReference type="SUPFAM" id="SSF53335">
    <property type="entry name" value="S-adenosyl-L-methionine-dependent methyltransferases"/>
    <property type="match status" value="1"/>
</dbReference>
<dbReference type="KEGG" id="blag:BLTE_22990"/>
<dbReference type="RefSeq" id="WP_126400656.1">
    <property type="nucleotide sequence ID" value="NZ_AP018907.1"/>
</dbReference>
<dbReference type="InterPro" id="IPR029063">
    <property type="entry name" value="SAM-dependent_MTases_sf"/>
</dbReference>
<dbReference type="Pfam" id="PF13489">
    <property type="entry name" value="Methyltransf_23"/>
    <property type="match status" value="1"/>
</dbReference>
<organism evidence="1 2">
    <name type="scientific">Blastochloris tepida</name>
    <dbReference type="NCBI Taxonomy" id="2233851"/>
    <lineage>
        <taxon>Bacteria</taxon>
        <taxon>Pseudomonadati</taxon>
        <taxon>Pseudomonadota</taxon>
        <taxon>Alphaproteobacteria</taxon>
        <taxon>Hyphomicrobiales</taxon>
        <taxon>Blastochloridaceae</taxon>
        <taxon>Blastochloris</taxon>
    </lineage>
</organism>
<reference evidence="1 2" key="1">
    <citation type="submission" date="2018-08" db="EMBL/GenBank/DDBJ databases">
        <title>Complete genome sequencing of Blastochloris tepida GI.</title>
        <authorList>
            <person name="Tsukatani Y."/>
            <person name="Mori H."/>
        </authorList>
    </citation>
    <scope>NUCLEOTIDE SEQUENCE [LARGE SCALE GENOMIC DNA]</scope>
    <source>
        <strain evidence="1 2">GI</strain>
    </source>
</reference>
<proteinExistence type="predicted"/>
<evidence type="ECO:0000313" key="1">
    <source>
        <dbReference type="EMBL" id="BBF93614.1"/>
    </source>
</evidence>
<sequence length="224" mass="24157">MAETKQTEGRPAASAAPAKRVLNAGSGGRASRQLHPVFRRSGWAEVRLDIDPQAQPDHVGSFTDMNDNFHSASFDAVWSSHALEHLHAHEVPAALAEFRRILKDDGFVLIRCPDIEIAAALLAQHGPDHVAYTSSAGPITPLDMLFGHGASIARGRVHMAHRTGFTSASLAKLLLDAGFPTVVTKREYFDLWALALMPSSDLPRIQEELAAAGLDLSDAEDDVP</sequence>
<protein>
    <submittedName>
        <fullName evidence="1">Generic methyltransferase</fullName>
    </submittedName>
</protein>
<evidence type="ECO:0000313" key="2">
    <source>
        <dbReference type="Proteomes" id="UP000266934"/>
    </source>
</evidence>
<keyword evidence="1" id="KW-0489">Methyltransferase</keyword>
<dbReference type="AlphaFoldDB" id="A0A348G231"/>
<dbReference type="GO" id="GO:0008168">
    <property type="term" value="F:methyltransferase activity"/>
    <property type="evidence" value="ECO:0007669"/>
    <property type="project" value="UniProtKB-KW"/>
</dbReference>
<dbReference type="Gene3D" id="3.40.50.150">
    <property type="entry name" value="Vaccinia Virus protein VP39"/>
    <property type="match status" value="1"/>
</dbReference>
<name>A0A348G231_9HYPH</name>